<dbReference type="AlphaFoldDB" id="A0A1F4W027"/>
<accession>A0A1F4W027</accession>
<comment type="caution">
    <text evidence="1">The sequence shown here is derived from an EMBL/GenBank/DDBJ whole genome shotgun (WGS) entry which is preliminary data.</text>
</comment>
<dbReference type="Proteomes" id="UP000176614">
    <property type="component" value="Unassembled WGS sequence"/>
</dbReference>
<protein>
    <submittedName>
        <fullName evidence="1">Uncharacterized protein</fullName>
    </submittedName>
</protein>
<organism evidence="1 2">
    <name type="scientific">candidate division WWE3 bacterium RIFOXYA2_FULL_46_9</name>
    <dbReference type="NCBI Taxonomy" id="1802636"/>
    <lineage>
        <taxon>Bacteria</taxon>
        <taxon>Katanobacteria</taxon>
    </lineage>
</organism>
<proteinExistence type="predicted"/>
<gene>
    <name evidence="1" type="ORF">A2264_03975</name>
</gene>
<sequence>MSIFKIGKCYSAIRDGVLLAPFYGHQSPVLKSGDLVLVTGTRGMEPGWSGTIVRGNNCNKDVTLYGSDGNNFVEHKLEDGGMYRLTSVVTGHKIGPTADSEPIRDVVFTFISLVGIRGFWTLIEIDKIRYYIASEDLGIQFEKV</sequence>
<evidence type="ECO:0000313" key="1">
    <source>
        <dbReference type="EMBL" id="OGC62797.1"/>
    </source>
</evidence>
<name>A0A1F4W027_UNCKA</name>
<evidence type="ECO:0000313" key="2">
    <source>
        <dbReference type="Proteomes" id="UP000176614"/>
    </source>
</evidence>
<reference evidence="1 2" key="1">
    <citation type="journal article" date="2016" name="Nat. Commun.">
        <title>Thousands of microbial genomes shed light on interconnected biogeochemical processes in an aquifer system.</title>
        <authorList>
            <person name="Anantharaman K."/>
            <person name="Brown C.T."/>
            <person name="Hug L.A."/>
            <person name="Sharon I."/>
            <person name="Castelle C.J."/>
            <person name="Probst A.J."/>
            <person name="Thomas B.C."/>
            <person name="Singh A."/>
            <person name="Wilkins M.J."/>
            <person name="Karaoz U."/>
            <person name="Brodie E.L."/>
            <person name="Williams K.H."/>
            <person name="Hubbard S.S."/>
            <person name="Banfield J.F."/>
        </authorList>
    </citation>
    <scope>NUCLEOTIDE SEQUENCE [LARGE SCALE GENOMIC DNA]</scope>
</reference>
<dbReference type="EMBL" id="MEVT01000012">
    <property type="protein sequence ID" value="OGC62797.1"/>
    <property type="molecule type" value="Genomic_DNA"/>
</dbReference>